<evidence type="ECO:0000256" key="2">
    <source>
        <dbReference type="ARBA" id="ARBA00007758"/>
    </source>
</evidence>
<dbReference type="InterPro" id="IPR017937">
    <property type="entry name" value="Thioredoxin_CS"/>
</dbReference>
<dbReference type="InterPro" id="IPR013740">
    <property type="entry name" value="Redoxin"/>
</dbReference>
<dbReference type="InterPro" id="IPR050553">
    <property type="entry name" value="Thioredoxin_ResA/DsbE_sf"/>
</dbReference>
<dbReference type="Proteomes" id="UP000243924">
    <property type="component" value="Chromosome I"/>
</dbReference>
<dbReference type="EMBL" id="LT629787">
    <property type="protein sequence ID" value="SDU12115.1"/>
    <property type="molecule type" value="Genomic_DNA"/>
</dbReference>
<keyword evidence="3" id="KW-0201">Cytochrome c-type biogenesis</keyword>
<keyword evidence="8" id="KW-1185">Reference proteome</keyword>
<sequence length="176" mass="19771">MHRGLMLLPLAVFLLMSVFLFKGLFVDDDALPSALIGKPLPAFSLPAVEDDERLLTAADLEGPALVNVWGTWCVACRVEHPYLNRLARDGVVIHGINYKDDNAAARKWLQDFHDPYQQNVADKDGRLGIELGVYGAPETFLIDAEGVIRYKFIGVVDDRVWENELGPRYYALLEEQ</sequence>
<dbReference type="GO" id="GO:0005886">
    <property type="term" value="C:plasma membrane"/>
    <property type="evidence" value="ECO:0007669"/>
    <property type="project" value="UniProtKB-SubCell"/>
</dbReference>
<feature type="domain" description="Thioredoxin" evidence="6">
    <location>
        <begin position="34"/>
        <end position="176"/>
    </location>
</feature>
<accession>A0A1H2FXN9</accession>
<comment type="subcellular location">
    <subcellularLocation>
        <location evidence="1">Cell inner membrane</location>
        <topology evidence="1">Single-pass membrane protein</topology>
        <orientation evidence="1">Periplasmic side</orientation>
    </subcellularLocation>
</comment>
<evidence type="ECO:0000256" key="5">
    <source>
        <dbReference type="ARBA" id="ARBA00023284"/>
    </source>
</evidence>
<evidence type="ECO:0000313" key="7">
    <source>
        <dbReference type="EMBL" id="SDU12115.1"/>
    </source>
</evidence>
<reference evidence="8" key="1">
    <citation type="submission" date="2016-10" db="EMBL/GenBank/DDBJ databases">
        <authorList>
            <person name="Varghese N."/>
            <person name="Submissions S."/>
        </authorList>
    </citation>
    <scope>NUCLEOTIDE SEQUENCE [LARGE SCALE GENOMIC DNA]</scope>
    <source>
        <strain evidence="8">CECT 8338</strain>
    </source>
</reference>
<dbReference type="InterPro" id="IPR004799">
    <property type="entry name" value="Periplasmic_diS_OxRdtase_DsbE"/>
</dbReference>
<dbReference type="Pfam" id="PF08534">
    <property type="entry name" value="Redoxin"/>
    <property type="match status" value="1"/>
</dbReference>
<dbReference type="RefSeq" id="WP_092386280.1">
    <property type="nucleotide sequence ID" value="NZ_LT629787.1"/>
</dbReference>
<dbReference type="NCBIfam" id="TIGR00385">
    <property type="entry name" value="dsbE"/>
    <property type="match status" value="1"/>
</dbReference>
<evidence type="ECO:0000313" key="8">
    <source>
        <dbReference type="Proteomes" id="UP000243924"/>
    </source>
</evidence>
<dbReference type="PROSITE" id="PS51352">
    <property type="entry name" value="THIOREDOXIN_2"/>
    <property type="match status" value="1"/>
</dbReference>
<dbReference type="CDD" id="cd03010">
    <property type="entry name" value="TlpA_like_DsbE"/>
    <property type="match status" value="1"/>
</dbReference>
<dbReference type="InterPro" id="IPR036249">
    <property type="entry name" value="Thioredoxin-like_sf"/>
</dbReference>
<keyword evidence="5" id="KW-0676">Redox-active center</keyword>
<evidence type="ECO:0000256" key="4">
    <source>
        <dbReference type="ARBA" id="ARBA00023157"/>
    </source>
</evidence>
<dbReference type="PROSITE" id="PS00194">
    <property type="entry name" value="THIOREDOXIN_1"/>
    <property type="match status" value="1"/>
</dbReference>
<proteinExistence type="inferred from homology"/>
<dbReference type="GO" id="GO:0015036">
    <property type="term" value="F:disulfide oxidoreductase activity"/>
    <property type="evidence" value="ECO:0007669"/>
    <property type="project" value="InterPro"/>
</dbReference>
<dbReference type="STRING" id="1434072.SAMN05216210_1881"/>
<dbReference type="SUPFAM" id="SSF52833">
    <property type="entry name" value="Thioredoxin-like"/>
    <property type="match status" value="1"/>
</dbReference>
<evidence type="ECO:0000256" key="1">
    <source>
        <dbReference type="ARBA" id="ARBA00004383"/>
    </source>
</evidence>
<gene>
    <name evidence="7" type="ORF">SAMN05216210_1881</name>
</gene>
<evidence type="ECO:0000256" key="3">
    <source>
        <dbReference type="ARBA" id="ARBA00022748"/>
    </source>
</evidence>
<dbReference type="InterPro" id="IPR013766">
    <property type="entry name" value="Thioredoxin_domain"/>
</dbReference>
<dbReference type="AlphaFoldDB" id="A0A1H2FXN9"/>
<name>A0A1H2FXN9_9GAMM</name>
<protein>
    <submittedName>
        <fullName evidence="7">Cytochrome c biogenesis protein CcmG, thiol:disulfide interchange protein DsbE</fullName>
    </submittedName>
</protein>
<dbReference type="GO" id="GO:0017004">
    <property type="term" value="P:cytochrome complex assembly"/>
    <property type="evidence" value="ECO:0007669"/>
    <property type="project" value="UniProtKB-KW"/>
</dbReference>
<evidence type="ECO:0000259" key="6">
    <source>
        <dbReference type="PROSITE" id="PS51352"/>
    </source>
</evidence>
<organism evidence="7 8">
    <name type="scientific">Halopseudomonas salegens</name>
    <dbReference type="NCBI Taxonomy" id="1434072"/>
    <lineage>
        <taxon>Bacteria</taxon>
        <taxon>Pseudomonadati</taxon>
        <taxon>Pseudomonadota</taxon>
        <taxon>Gammaproteobacteria</taxon>
        <taxon>Pseudomonadales</taxon>
        <taxon>Pseudomonadaceae</taxon>
        <taxon>Halopseudomonas</taxon>
    </lineage>
</organism>
<dbReference type="GO" id="GO:0030288">
    <property type="term" value="C:outer membrane-bounded periplasmic space"/>
    <property type="evidence" value="ECO:0007669"/>
    <property type="project" value="InterPro"/>
</dbReference>
<comment type="similarity">
    <text evidence="2">Belongs to the thioredoxin family. DsbE subfamily.</text>
</comment>
<dbReference type="PANTHER" id="PTHR42852:SF6">
    <property type="entry name" value="THIOL:DISULFIDE INTERCHANGE PROTEIN DSBE"/>
    <property type="match status" value="1"/>
</dbReference>
<keyword evidence="4" id="KW-1015">Disulfide bond</keyword>
<dbReference type="PANTHER" id="PTHR42852">
    <property type="entry name" value="THIOL:DISULFIDE INTERCHANGE PROTEIN DSBE"/>
    <property type="match status" value="1"/>
</dbReference>
<dbReference type="Gene3D" id="3.40.30.10">
    <property type="entry name" value="Glutaredoxin"/>
    <property type="match status" value="1"/>
</dbReference>
<dbReference type="OrthoDB" id="9799347at2"/>